<evidence type="ECO:0000313" key="3">
    <source>
        <dbReference type="Proteomes" id="UP000240883"/>
    </source>
</evidence>
<feature type="region of interest" description="Disordered" evidence="1">
    <location>
        <begin position="311"/>
        <end position="401"/>
    </location>
</feature>
<feature type="region of interest" description="Disordered" evidence="1">
    <location>
        <begin position="217"/>
        <end position="275"/>
    </location>
</feature>
<feature type="region of interest" description="Disordered" evidence="1">
    <location>
        <begin position="156"/>
        <end position="196"/>
    </location>
</feature>
<organism evidence="2 3">
    <name type="scientific">Corynespora cassiicola Philippines</name>
    <dbReference type="NCBI Taxonomy" id="1448308"/>
    <lineage>
        <taxon>Eukaryota</taxon>
        <taxon>Fungi</taxon>
        <taxon>Dikarya</taxon>
        <taxon>Ascomycota</taxon>
        <taxon>Pezizomycotina</taxon>
        <taxon>Dothideomycetes</taxon>
        <taxon>Pleosporomycetidae</taxon>
        <taxon>Pleosporales</taxon>
        <taxon>Corynesporascaceae</taxon>
        <taxon>Corynespora</taxon>
    </lineage>
</organism>
<gene>
    <name evidence="2" type="ORF">BS50DRAFT_319004</name>
</gene>
<sequence>MATLVLTKRFREDKELEMQDFIRDLYEDLTFRKLSIDTETLSRHMKSFETNVLGPAVELQQTISCSSTEYYSFEPDRELMQNVRDGDRIWDYTFKDIVEWRDRAPTETCGNMFCLFPGFYRKGMKIADDVILVKPTLLVLNKDTISKLQEYRKVYGSTQNMRQRSPGTDETVPSRGSSLPHGSHSSTARSVNDRQRTYRKRDEFLLGILGAFASRNEKKLNEMPGSEAKTRSHRLTTEERDPRATPPRDAKGKEKRSRRGNPTPASSRKPTLSQSHLEATALPSEHSVGLRSAPVIQDTRYASYPEAGTISSNEKYLPSLPTPGKGGEELGSSHTDSSINEHPILEEAAETRNHAQRMRSTPEISRPVGQSGYTSKAHPHPQEQGFREEQSKLSKSSPPMR</sequence>
<evidence type="ECO:0000313" key="2">
    <source>
        <dbReference type="EMBL" id="PSN68515.1"/>
    </source>
</evidence>
<accession>A0A2T2NSU1</accession>
<dbReference type="AlphaFoldDB" id="A0A2T2NSU1"/>
<dbReference type="EMBL" id="KZ678133">
    <property type="protein sequence ID" value="PSN68515.1"/>
    <property type="molecule type" value="Genomic_DNA"/>
</dbReference>
<keyword evidence="3" id="KW-1185">Reference proteome</keyword>
<feature type="compositionally biased region" description="Basic and acidic residues" evidence="1">
    <location>
        <begin position="343"/>
        <end position="353"/>
    </location>
</feature>
<proteinExistence type="predicted"/>
<dbReference type="OrthoDB" id="4868352at2759"/>
<protein>
    <submittedName>
        <fullName evidence="2">Uncharacterized protein</fullName>
    </submittedName>
</protein>
<evidence type="ECO:0000256" key="1">
    <source>
        <dbReference type="SAM" id="MobiDB-lite"/>
    </source>
</evidence>
<feature type="compositionally biased region" description="Polar residues" evidence="1">
    <location>
        <begin position="263"/>
        <end position="275"/>
    </location>
</feature>
<name>A0A2T2NSU1_CORCC</name>
<feature type="compositionally biased region" description="Basic and acidic residues" evidence="1">
    <location>
        <begin position="235"/>
        <end position="252"/>
    </location>
</feature>
<dbReference type="Proteomes" id="UP000240883">
    <property type="component" value="Unassembled WGS sequence"/>
</dbReference>
<reference evidence="2 3" key="1">
    <citation type="journal article" date="2018" name="Front. Microbiol.">
        <title>Genome-Wide Analysis of Corynespora cassiicola Leaf Fall Disease Putative Effectors.</title>
        <authorList>
            <person name="Lopez D."/>
            <person name="Ribeiro S."/>
            <person name="Label P."/>
            <person name="Fumanal B."/>
            <person name="Venisse J.S."/>
            <person name="Kohler A."/>
            <person name="de Oliveira R.R."/>
            <person name="Labutti K."/>
            <person name="Lipzen A."/>
            <person name="Lail K."/>
            <person name="Bauer D."/>
            <person name="Ohm R.A."/>
            <person name="Barry K.W."/>
            <person name="Spatafora J."/>
            <person name="Grigoriev I.V."/>
            <person name="Martin F.M."/>
            <person name="Pujade-Renaud V."/>
        </authorList>
    </citation>
    <scope>NUCLEOTIDE SEQUENCE [LARGE SCALE GENOMIC DNA]</scope>
    <source>
        <strain evidence="2 3">Philippines</strain>
    </source>
</reference>
<feature type="compositionally biased region" description="Polar residues" evidence="1">
    <location>
        <begin position="156"/>
        <end position="168"/>
    </location>
</feature>